<reference evidence="1 2" key="1">
    <citation type="submission" date="2024-02" db="EMBL/GenBank/DDBJ databases">
        <title>De novo assembly and annotation of 12 fungi associated with fruit tree decline syndrome in Ontario, Canada.</title>
        <authorList>
            <person name="Sulman M."/>
            <person name="Ellouze W."/>
            <person name="Ilyukhin E."/>
        </authorList>
    </citation>
    <scope>NUCLEOTIDE SEQUENCE [LARGE SCALE GENOMIC DNA]</scope>
    <source>
        <strain evidence="1 2">M97-236</strain>
    </source>
</reference>
<comment type="caution">
    <text evidence="1">The sequence shown here is derived from an EMBL/GenBank/DDBJ whole genome shotgun (WGS) entry which is preliminary data.</text>
</comment>
<keyword evidence="2" id="KW-1185">Reference proteome</keyword>
<name>A0ABR3RYA4_9PLEO</name>
<dbReference type="Pfam" id="PF12311">
    <property type="entry name" value="DUF3632"/>
    <property type="match status" value="1"/>
</dbReference>
<dbReference type="InterPro" id="IPR053204">
    <property type="entry name" value="Oxopyrrolidines_Biosynth-assoc"/>
</dbReference>
<evidence type="ECO:0008006" key="3">
    <source>
        <dbReference type="Google" id="ProtNLM"/>
    </source>
</evidence>
<accession>A0ABR3RYA4</accession>
<dbReference type="PANTHER" id="PTHR38797">
    <property type="entry name" value="NUCLEAR PORE COMPLEX PROTEIN NUP85-RELATED"/>
    <property type="match status" value="1"/>
</dbReference>
<dbReference type="EMBL" id="JAKIXB020000004">
    <property type="protein sequence ID" value="KAL1609415.1"/>
    <property type="molecule type" value="Genomic_DNA"/>
</dbReference>
<evidence type="ECO:0000313" key="2">
    <source>
        <dbReference type="Proteomes" id="UP001521222"/>
    </source>
</evidence>
<gene>
    <name evidence="1" type="ORF">SLS59_001781</name>
</gene>
<organism evidence="1 2">
    <name type="scientific">Nothophoma quercina</name>
    <dbReference type="NCBI Taxonomy" id="749835"/>
    <lineage>
        <taxon>Eukaryota</taxon>
        <taxon>Fungi</taxon>
        <taxon>Dikarya</taxon>
        <taxon>Ascomycota</taxon>
        <taxon>Pezizomycotina</taxon>
        <taxon>Dothideomycetes</taxon>
        <taxon>Pleosporomycetidae</taxon>
        <taxon>Pleosporales</taxon>
        <taxon>Pleosporineae</taxon>
        <taxon>Didymellaceae</taxon>
        <taxon>Nothophoma</taxon>
    </lineage>
</organism>
<dbReference type="InterPro" id="IPR022085">
    <property type="entry name" value="OpdG"/>
</dbReference>
<evidence type="ECO:0000313" key="1">
    <source>
        <dbReference type="EMBL" id="KAL1609415.1"/>
    </source>
</evidence>
<proteinExistence type="predicted"/>
<sequence length="272" mass="30568">MTTDYDAYFISLRTKYSKATYSEPECSTLGAYLNGITDAQRCARELTTYTNRRVPADSKLRIWDLIILLARDFAETQDGLVTIVTAIRKVPASKQTGGIDWTNETQSLNETFRGIYDSVWSQTFDAVHQRQNRASDTSKISSQWTNINAFSARLLRAGLMNDLANGLRLIVETLESSSTATAQLETHLGAAAAWLEIAGKEIKAGAKETAKYTDWAEKSQVDRSDEVDNKRLAHWRERLAELSEVEGLSEDIARSCERAIDALEQAMWEKKK</sequence>
<protein>
    <recommendedName>
        <fullName evidence="3">Fungal STAND N-terminal Goodbye domain-containing protein</fullName>
    </recommendedName>
</protein>
<dbReference type="PANTHER" id="PTHR38797:SF4">
    <property type="entry name" value="NUCLEAR PORE COMPLEX PROTEIN NUP85"/>
    <property type="match status" value="1"/>
</dbReference>
<dbReference type="Proteomes" id="UP001521222">
    <property type="component" value="Unassembled WGS sequence"/>
</dbReference>